<evidence type="ECO:0000259" key="8">
    <source>
        <dbReference type="PROSITE" id="PS51266"/>
    </source>
</evidence>
<reference evidence="10" key="1">
    <citation type="submission" date="2016-03" db="EMBL/GenBank/DDBJ databases">
        <authorList>
            <person name="Guldener U."/>
        </authorList>
    </citation>
    <scope>NUCLEOTIDE SEQUENCE [LARGE SCALE GENOMIC DNA]</scope>
</reference>
<protein>
    <recommendedName>
        <fullName evidence="11">CHY-type domain-containing protein</fullName>
    </recommendedName>
</protein>
<keyword evidence="10" id="KW-1185">Reference proteome</keyword>
<dbReference type="PROSITE" id="PS50103">
    <property type="entry name" value="ZF_C3H1"/>
    <property type="match status" value="1"/>
</dbReference>
<feature type="region of interest" description="Disordered" evidence="6">
    <location>
        <begin position="466"/>
        <end position="514"/>
    </location>
</feature>
<accession>A0A1E1M9U1</accession>
<feature type="region of interest" description="Disordered" evidence="6">
    <location>
        <begin position="66"/>
        <end position="92"/>
    </location>
</feature>
<dbReference type="GO" id="GO:0008270">
    <property type="term" value="F:zinc ion binding"/>
    <property type="evidence" value="ECO:0007669"/>
    <property type="project" value="UniProtKB-KW"/>
</dbReference>
<proteinExistence type="predicted"/>
<dbReference type="SUPFAM" id="SSF161219">
    <property type="entry name" value="CHY zinc finger-like"/>
    <property type="match status" value="1"/>
</dbReference>
<sequence>MASNPNTAPLPLSYRDALADIPTTLCHDSAPSDRPVPAPKTRVCRYFSKAGYCRAGEECQFIHDETRFPGGSTAKPTHETSESSGESTVTHPVREDGLIQDRRQAVTKPVPTSRVVAKPVPQALTQDPREFQLGQIRRRFFPKETRQSGSGAALLKFSLAPSDPDFPFEMTALECLISVPANYPEEAPSLKVGNKDIPKGFSLNVEYGFDNLVKEKPESTLLELMKSLDKNLETFLSAPKAETIKILPNKDTRHLSSIPSRSLEPAISPAAAKFVPSISAGKAASDYVEPLITYTAQEKAEALKRRGVETRQLEARMKRLPLYKMSPDGIAYTLPIEPKRRNDLPLPLQSVKAITLFVPLLYPLQPCRIKLDGLDVPEAKPVEFGFLQRSTEQKVATLTGHINYLSQNMHVLARTKLEVEQVPAPQVQSPAVEEPEVVKPSLAGHQDPERSHIQYITWPPEWTFIEGDEASDSDDFDSYDTGDETTDDEDGVDVKDESQESSDQPTQNPERGTAISFPFLDMHGIELLEIVTLNITVKCERCREITEVKGLKDGVAKTPSCRKCTSPFSVTFRRDLLHAHAVRAGFLDLEGCIVGDMLLSTFIPTCSQCSTAYPSPGINTVQGESTSNICRECHQKFTFKIPSVKFLRISSTNRLPPSSGPRRKRETLGLTIGTELPKRGRCRHYTKSYRWFRFSCCSKVYTCDKCHDEAEDHPNEWANRMICGWCSREQNYRPEDCGVCHGSLVGKKSVGGFWEGGKGTRDKVRMSKKDKRKFRRVPATKPKNHLHQA</sequence>
<dbReference type="InterPro" id="IPR037274">
    <property type="entry name" value="Znf_CHY_sf"/>
</dbReference>
<evidence type="ECO:0000256" key="2">
    <source>
        <dbReference type="ARBA" id="ARBA00022771"/>
    </source>
</evidence>
<evidence type="ECO:0000256" key="5">
    <source>
        <dbReference type="PROSITE-ProRule" id="PRU00723"/>
    </source>
</evidence>
<evidence type="ECO:0000313" key="9">
    <source>
        <dbReference type="EMBL" id="CZT45870.1"/>
    </source>
</evidence>
<feature type="compositionally biased region" description="Basic and acidic residues" evidence="6">
    <location>
        <begin position="758"/>
        <end position="767"/>
    </location>
</feature>
<feature type="region of interest" description="Disordered" evidence="6">
    <location>
        <begin position="424"/>
        <end position="452"/>
    </location>
</feature>
<keyword evidence="1 5" id="KW-0479">Metal-binding</keyword>
<feature type="region of interest" description="Disordered" evidence="6">
    <location>
        <begin position="757"/>
        <end position="789"/>
    </location>
</feature>
<organism evidence="9 10">
    <name type="scientific">Rhynchosporium secalis</name>
    <name type="common">Barley scald fungus</name>
    <dbReference type="NCBI Taxonomy" id="38038"/>
    <lineage>
        <taxon>Eukaryota</taxon>
        <taxon>Fungi</taxon>
        <taxon>Dikarya</taxon>
        <taxon>Ascomycota</taxon>
        <taxon>Pezizomycotina</taxon>
        <taxon>Leotiomycetes</taxon>
        <taxon>Helotiales</taxon>
        <taxon>Ploettnerulaceae</taxon>
        <taxon>Rhynchosporium</taxon>
    </lineage>
</organism>
<dbReference type="EMBL" id="FJVC01000228">
    <property type="protein sequence ID" value="CZT45870.1"/>
    <property type="molecule type" value="Genomic_DNA"/>
</dbReference>
<evidence type="ECO:0000256" key="3">
    <source>
        <dbReference type="ARBA" id="ARBA00022833"/>
    </source>
</evidence>
<dbReference type="SUPFAM" id="SSF90229">
    <property type="entry name" value="CCCH zinc finger"/>
    <property type="match status" value="1"/>
</dbReference>
<dbReference type="AlphaFoldDB" id="A0A1E1M9U1"/>
<dbReference type="SMART" id="SM00356">
    <property type="entry name" value="ZnF_C3H1"/>
    <property type="match status" value="1"/>
</dbReference>
<evidence type="ECO:0000256" key="4">
    <source>
        <dbReference type="PROSITE-ProRule" id="PRU00601"/>
    </source>
</evidence>
<feature type="compositionally biased region" description="Basic residues" evidence="6">
    <location>
        <begin position="768"/>
        <end position="789"/>
    </location>
</feature>
<dbReference type="Pfam" id="PF05495">
    <property type="entry name" value="zf-CHY"/>
    <property type="match status" value="1"/>
</dbReference>
<evidence type="ECO:0008006" key="11">
    <source>
        <dbReference type="Google" id="ProtNLM"/>
    </source>
</evidence>
<gene>
    <name evidence="9" type="ORF">RSE6_06226</name>
</gene>
<feature type="compositionally biased region" description="Polar residues" evidence="6">
    <location>
        <begin position="501"/>
        <end position="510"/>
    </location>
</feature>
<feature type="zinc finger region" description="C3H1-type" evidence="5">
    <location>
        <begin position="38"/>
        <end position="66"/>
    </location>
</feature>
<keyword evidence="2 4" id="KW-0863">Zinc-finger</keyword>
<dbReference type="Proteomes" id="UP000177625">
    <property type="component" value="Unassembled WGS sequence"/>
</dbReference>
<keyword evidence="3 5" id="KW-0862">Zinc</keyword>
<dbReference type="InterPro" id="IPR000571">
    <property type="entry name" value="Znf_CCCH"/>
</dbReference>
<dbReference type="Pfam" id="PF00642">
    <property type="entry name" value="zf-CCCH"/>
    <property type="match status" value="1"/>
</dbReference>
<evidence type="ECO:0000259" key="7">
    <source>
        <dbReference type="PROSITE" id="PS50103"/>
    </source>
</evidence>
<dbReference type="InterPro" id="IPR036855">
    <property type="entry name" value="Znf_CCCH_sf"/>
</dbReference>
<evidence type="ECO:0000313" key="10">
    <source>
        <dbReference type="Proteomes" id="UP000177625"/>
    </source>
</evidence>
<evidence type="ECO:0000256" key="1">
    <source>
        <dbReference type="ARBA" id="ARBA00022723"/>
    </source>
</evidence>
<dbReference type="InterPro" id="IPR008913">
    <property type="entry name" value="Znf_CHY"/>
</dbReference>
<name>A0A1E1M9U1_RHYSE</name>
<feature type="domain" description="C3H1-type" evidence="7">
    <location>
        <begin position="38"/>
        <end position="66"/>
    </location>
</feature>
<evidence type="ECO:0000256" key="6">
    <source>
        <dbReference type="SAM" id="MobiDB-lite"/>
    </source>
</evidence>
<dbReference type="Gene3D" id="4.10.1000.10">
    <property type="entry name" value="Zinc finger, CCCH-type"/>
    <property type="match status" value="1"/>
</dbReference>
<feature type="domain" description="CHY-type" evidence="8">
    <location>
        <begin position="675"/>
        <end position="742"/>
    </location>
</feature>
<dbReference type="PROSITE" id="PS51266">
    <property type="entry name" value="ZF_CHY"/>
    <property type="match status" value="1"/>
</dbReference>
<feature type="compositionally biased region" description="Acidic residues" evidence="6">
    <location>
        <begin position="466"/>
        <end position="491"/>
    </location>
</feature>